<dbReference type="OrthoDB" id="277029at2759"/>
<feature type="region of interest" description="Disordered" evidence="9">
    <location>
        <begin position="691"/>
        <end position="711"/>
    </location>
</feature>
<feature type="compositionally biased region" description="Polar residues" evidence="9">
    <location>
        <begin position="700"/>
        <end position="709"/>
    </location>
</feature>
<dbReference type="PANTHER" id="PTHR42894:SF1">
    <property type="entry name" value="N-(5'-PHOSPHORIBOSYL)ANTHRANILATE ISOMERASE"/>
    <property type="match status" value="1"/>
</dbReference>
<proteinExistence type="inferred from homology"/>
<evidence type="ECO:0000256" key="7">
    <source>
        <dbReference type="ARBA" id="ARBA00023141"/>
    </source>
</evidence>
<evidence type="ECO:0000256" key="8">
    <source>
        <dbReference type="ARBA" id="ARBA00023235"/>
    </source>
</evidence>
<evidence type="ECO:0000256" key="3">
    <source>
        <dbReference type="ARBA" id="ARBA00012572"/>
    </source>
</evidence>
<feature type="region of interest" description="Disordered" evidence="9">
    <location>
        <begin position="641"/>
        <end position="662"/>
    </location>
</feature>
<dbReference type="InterPro" id="IPR044643">
    <property type="entry name" value="TrpF_fam"/>
</dbReference>
<feature type="compositionally biased region" description="Polar residues" evidence="9">
    <location>
        <begin position="590"/>
        <end position="614"/>
    </location>
</feature>
<dbReference type="Gene3D" id="3.20.20.70">
    <property type="entry name" value="Aldolase class I"/>
    <property type="match status" value="1"/>
</dbReference>
<dbReference type="CDD" id="cd00405">
    <property type="entry name" value="PRAI"/>
    <property type="match status" value="1"/>
</dbReference>
<dbReference type="Pfam" id="PF00697">
    <property type="entry name" value="PRAI"/>
    <property type="match status" value="1"/>
</dbReference>
<feature type="region of interest" description="Disordered" evidence="9">
    <location>
        <begin position="1161"/>
        <end position="1205"/>
    </location>
</feature>
<reference evidence="11" key="1">
    <citation type="journal article" date="2021" name="Open Biol.">
        <title>Shared evolutionary footprints suggest mitochondrial oxidative damage underlies multiple complex I losses in fungi.</title>
        <authorList>
            <person name="Schikora-Tamarit M.A."/>
            <person name="Marcet-Houben M."/>
            <person name="Nosek J."/>
            <person name="Gabaldon T."/>
        </authorList>
    </citation>
    <scope>NUCLEOTIDE SEQUENCE</scope>
    <source>
        <strain evidence="11">CBS6075</strain>
    </source>
</reference>
<comment type="similarity">
    <text evidence="2">Belongs to the TrpF family.</text>
</comment>
<feature type="region of interest" description="Disordered" evidence="9">
    <location>
        <begin position="739"/>
        <end position="769"/>
    </location>
</feature>
<feature type="region of interest" description="Disordered" evidence="9">
    <location>
        <begin position="1368"/>
        <end position="1425"/>
    </location>
</feature>
<comment type="caution">
    <text evidence="11">The sequence shown here is derived from an EMBL/GenBank/DDBJ whole genome shotgun (WGS) entry which is preliminary data.</text>
</comment>
<feature type="region of interest" description="Disordered" evidence="9">
    <location>
        <begin position="590"/>
        <end position="617"/>
    </location>
</feature>
<dbReference type="PANTHER" id="PTHR42894">
    <property type="entry name" value="N-(5'-PHOSPHORIBOSYL)ANTHRANILATE ISOMERASE"/>
    <property type="match status" value="1"/>
</dbReference>
<feature type="compositionally biased region" description="Polar residues" evidence="9">
    <location>
        <begin position="1162"/>
        <end position="1175"/>
    </location>
</feature>
<dbReference type="Proteomes" id="UP000769157">
    <property type="component" value="Unassembled WGS sequence"/>
</dbReference>
<keyword evidence="6" id="KW-0822">Tryptophan biosynthesis</keyword>
<sequence length="1425" mass="158570">MNQVVKICGLKTAADAQTAIDSGANLVGVILVPNRARTVDHAEAKKISQLCKEKRQALGREYVDSTRLQKHLLESNLEGPAWFEYVAEEIAKNGPFLVGVFRNQKLEDVQQLREALSLDFVQLHGSEDFKAYTAALDVPVIARFVLDHPNLEDAPKTHSHVLPLLDSEAGGEGKVIDWADAAEFHRRLDGRYLLAGGLNQHNVQSALAVQGCVGVDVSGGVETDGVKDTDKITQFIAAANSEGRSRGQSGVGELDVLDSGLASNQFLPGSTALSNDLLGVLLVLALTRECKLVLWLSVRNLVDSEPLVGGSEQAWKVFLDILNVVQLGGQWVVDVDDNDLPVGLTFVQQSHDTKNLDLLDLARVGNVLTDLTNVQWIVVSGSPCFWVGHSWVLPGLRESTVVVDVTVVRETVSDESQLTLLGVLNDRVELLFLGNLQLGVGPSWNFDNHVQDLLGLISIQWDVMERRDHLAILLKVNFVIQSVGGANLSGSPFTNEALAYFLGSSWFCPSATVAWLNGLSSLSNVAIFSKSVAAVCVSLGENGCLVAESFSTYLEESEEPETNGVTGSPGWSSQGVITVPLLSWSVVKESSQNKRQNQTNNLGKSTRTDGQTLQKHVGNVEVRSSWELLTQKRHGHRWILHNLSHGRGSSRGTGSNQEDLDNLESKEPLLGPVINTLRSHASTNLTHLSNERWQQHHQHSQSNGWQQSSDDTHQNVWHVVDETQKVQLAGQVVDVRNETDNCDWDSPENDGQSQDSSGNGSLTRSSLSSETGVFPNNVFWGRRSESSRVLKLLGVWNALVGSLQLQVASKLNEHGSGLFVTIWVVQLLLVDLLVVVTNLIHTGSQKILLLTDEWNPSVLVGWQFLLRNVRGNFISWFWKWLILLHSLGSELDSLSDKLNKAAFELSRKLTSLLDKLLQLLSVSGVPNVNSSREQSVESSLILDLFWKVVNEQGSRREQGGVIWSGLDSVSETGVVDQFLVDRVDHNSEKQPGTKHVSKRSPSSKIVRVRDDVKTTLVCTSSSVNSKKDRPQKETTHKSNRSKCHQVTQEEITIDTGLLNNIRFRLRQDYIDEFDIELVNQALSFDTTDMHIQGTCDLFTTKPIGSDRKLYKTIDKLYCNSDQPEPQTESKSRANSDVSMSNSPPRDISYISPEFIRLKKRSSSYSHPINKPNSKTLSHKDQIHKSRSKSFHSPYMSPPKSLPKTNGFENLSNDEIDQIPMLDDQYSPFGPLSLQSSRRVFAYLIAILNSVYPDHDFSSVQPNNFTLIPSSAELVQRINSLLISLGRSSRLDWIWQTINTHMDLDECTCFQYEPAQAFLNDLPGTLWCNMYFLFNKKKKRVAFLNFSANILKDADASVSQRRNSKIGTLDEESGKFDETQEEYDLRYSQDHSSEAIYEDVFEDDEYDDDDDQQEEDPTVTGDIEMD</sequence>
<feature type="compositionally biased region" description="Low complexity" evidence="9">
    <location>
        <begin position="645"/>
        <end position="655"/>
    </location>
</feature>
<dbReference type="InterPro" id="IPR038564">
    <property type="entry name" value="Maf1_sf"/>
</dbReference>
<dbReference type="GO" id="GO:0016480">
    <property type="term" value="P:negative regulation of transcription by RNA polymerase III"/>
    <property type="evidence" value="ECO:0007669"/>
    <property type="project" value="InterPro"/>
</dbReference>
<feature type="region of interest" description="Disordered" evidence="9">
    <location>
        <begin position="1019"/>
        <end position="1043"/>
    </location>
</feature>
<organism evidence="11 12">
    <name type="scientific">Ogataea philodendri</name>
    <dbReference type="NCBI Taxonomy" id="1378263"/>
    <lineage>
        <taxon>Eukaryota</taxon>
        <taxon>Fungi</taxon>
        <taxon>Dikarya</taxon>
        <taxon>Ascomycota</taxon>
        <taxon>Saccharomycotina</taxon>
        <taxon>Pichiomycetes</taxon>
        <taxon>Pichiales</taxon>
        <taxon>Pichiaceae</taxon>
        <taxon>Ogataea</taxon>
    </lineage>
</organism>
<dbReference type="InterPro" id="IPR001240">
    <property type="entry name" value="PRAI_dom"/>
</dbReference>
<feature type="compositionally biased region" description="Basic and acidic residues" evidence="9">
    <location>
        <begin position="1025"/>
        <end position="1036"/>
    </location>
</feature>
<feature type="domain" description="N-(5'phosphoribosyl) anthranilate isomerase (PRAI)" evidence="10">
    <location>
        <begin position="67"/>
        <end position="237"/>
    </location>
</feature>
<dbReference type="HAMAP" id="MF_00135">
    <property type="entry name" value="PRAI"/>
    <property type="match status" value="1"/>
</dbReference>
<name>A0A9P8T2M6_9ASCO</name>
<evidence type="ECO:0000256" key="1">
    <source>
        <dbReference type="ARBA" id="ARBA00004664"/>
    </source>
</evidence>
<protein>
    <recommendedName>
        <fullName evidence="4">N-(5'-phosphoribosyl)anthranilate isomerase</fullName>
        <ecNumber evidence="3">5.3.1.24</ecNumber>
    </recommendedName>
</protein>
<reference evidence="11" key="2">
    <citation type="submission" date="2021-01" db="EMBL/GenBank/DDBJ databases">
        <authorList>
            <person name="Schikora-Tamarit M.A."/>
        </authorList>
    </citation>
    <scope>NUCLEOTIDE SEQUENCE</scope>
    <source>
        <strain evidence="11">CBS6075</strain>
    </source>
</reference>
<evidence type="ECO:0000313" key="11">
    <source>
        <dbReference type="EMBL" id="KAH3663826.1"/>
    </source>
</evidence>
<gene>
    <name evidence="11" type="ORF">OGAPHI_005229</name>
</gene>
<dbReference type="InterPro" id="IPR013785">
    <property type="entry name" value="Aldolase_TIM"/>
</dbReference>
<dbReference type="RefSeq" id="XP_046060162.1">
    <property type="nucleotide sequence ID" value="XM_046206392.1"/>
</dbReference>
<dbReference type="Gene3D" id="3.40.1000.50">
    <property type="entry name" value="Repressor of RNA polymerase III transcription Maf1"/>
    <property type="match status" value="1"/>
</dbReference>
<keyword evidence="7" id="KW-0057">Aromatic amino acid biosynthesis</keyword>
<feature type="region of interest" description="Disordered" evidence="9">
    <location>
        <begin position="1118"/>
        <end position="1145"/>
    </location>
</feature>
<keyword evidence="5" id="KW-0028">Amino-acid biosynthesis</keyword>
<accession>A0A9P8T2M6</accession>
<evidence type="ECO:0000256" key="9">
    <source>
        <dbReference type="SAM" id="MobiDB-lite"/>
    </source>
</evidence>
<feature type="compositionally biased region" description="Polar residues" evidence="9">
    <location>
        <begin position="1134"/>
        <end position="1143"/>
    </location>
</feature>
<comment type="pathway">
    <text evidence="1">Amino-acid biosynthesis; L-tryptophan biosynthesis; L-tryptophan from chorismate: step 3/5.</text>
</comment>
<feature type="compositionally biased region" description="Low complexity" evidence="9">
    <location>
        <begin position="749"/>
        <end position="761"/>
    </location>
</feature>
<evidence type="ECO:0000256" key="5">
    <source>
        <dbReference type="ARBA" id="ARBA00022605"/>
    </source>
</evidence>
<keyword evidence="8" id="KW-0413">Isomerase</keyword>
<evidence type="ECO:0000256" key="6">
    <source>
        <dbReference type="ARBA" id="ARBA00022822"/>
    </source>
</evidence>
<dbReference type="GeneID" id="70237193"/>
<evidence type="ECO:0000256" key="2">
    <source>
        <dbReference type="ARBA" id="ARBA00007571"/>
    </source>
</evidence>
<evidence type="ECO:0000313" key="12">
    <source>
        <dbReference type="Proteomes" id="UP000769157"/>
    </source>
</evidence>
<dbReference type="SUPFAM" id="SSF51366">
    <property type="entry name" value="Ribulose-phoshate binding barrel"/>
    <property type="match status" value="1"/>
</dbReference>
<dbReference type="EMBL" id="JAEUBE010000366">
    <property type="protein sequence ID" value="KAH3663826.1"/>
    <property type="molecule type" value="Genomic_DNA"/>
</dbReference>
<dbReference type="GO" id="GO:0004640">
    <property type="term" value="F:phosphoribosylanthranilate isomerase activity"/>
    <property type="evidence" value="ECO:0007669"/>
    <property type="project" value="UniProtKB-EC"/>
</dbReference>
<dbReference type="InterPro" id="IPR011060">
    <property type="entry name" value="RibuloseP-bd_barrel"/>
</dbReference>
<feature type="compositionally biased region" description="Acidic residues" evidence="9">
    <location>
        <begin position="1395"/>
        <end position="1425"/>
    </location>
</feature>
<dbReference type="InterPro" id="IPR015257">
    <property type="entry name" value="Maf1"/>
</dbReference>
<dbReference type="Pfam" id="PF09174">
    <property type="entry name" value="Maf1"/>
    <property type="match status" value="1"/>
</dbReference>
<feature type="compositionally biased region" description="Basic and acidic residues" evidence="9">
    <location>
        <begin position="1371"/>
        <end position="1392"/>
    </location>
</feature>
<keyword evidence="12" id="KW-1185">Reference proteome</keyword>
<dbReference type="GO" id="GO:0000162">
    <property type="term" value="P:L-tryptophan biosynthetic process"/>
    <property type="evidence" value="ECO:0007669"/>
    <property type="project" value="UniProtKB-KW"/>
</dbReference>
<evidence type="ECO:0000259" key="10">
    <source>
        <dbReference type="Pfam" id="PF00697"/>
    </source>
</evidence>
<evidence type="ECO:0000256" key="4">
    <source>
        <dbReference type="ARBA" id="ARBA00022272"/>
    </source>
</evidence>
<dbReference type="EC" id="5.3.1.24" evidence="3"/>